<feature type="domain" description="Xylanolytic transcriptional activator regulatory" evidence="5">
    <location>
        <begin position="580"/>
        <end position="657"/>
    </location>
</feature>
<feature type="compositionally biased region" description="Basic and acidic residues" evidence="2">
    <location>
        <begin position="386"/>
        <end position="395"/>
    </location>
</feature>
<reference evidence="6" key="1">
    <citation type="journal article" date="2020" name="bioRxiv">
        <title>Genomic and phenotypic heterogeneity of clinical isolates of the human pathogens Aspergillus fumigatus, Aspergillus lentulus and Aspergillus fumigatiaffinis.</title>
        <authorList>
            <person name="dos Santos R.A.C."/>
            <person name="Steenwyk J.L."/>
            <person name="Rivero-Menendez O."/>
            <person name="Mead M.E."/>
            <person name="Silva L.P."/>
            <person name="Bastos R.W."/>
            <person name="Alastruey-Izquierdo A."/>
            <person name="Goldman G.H."/>
            <person name="Rokas A."/>
        </authorList>
    </citation>
    <scope>NUCLEOTIDE SEQUENCE</scope>
    <source>
        <strain evidence="6">CNM-CM8927</strain>
    </source>
</reference>
<dbReference type="PANTHER" id="PTHR47425:SF3">
    <property type="entry name" value="ZN(II)2CYS6 TRANSCRIPTION FACTOR (EUROFUNG)"/>
    <property type="match status" value="1"/>
</dbReference>
<keyword evidence="3" id="KW-0812">Transmembrane</keyword>
<dbReference type="EMBL" id="JAAAPU010000091">
    <property type="protein sequence ID" value="KAF4202965.1"/>
    <property type="molecule type" value="Genomic_DNA"/>
</dbReference>
<dbReference type="Proteomes" id="UP000649114">
    <property type="component" value="Unassembled WGS sequence"/>
</dbReference>
<reference evidence="6" key="2">
    <citation type="submission" date="2020-04" db="EMBL/GenBank/DDBJ databases">
        <authorList>
            <person name="Santos R.A.C."/>
            <person name="Steenwyk J.L."/>
            <person name="Rivero-Menendez O."/>
            <person name="Mead M.E."/>
            <person name="Silva L.P."/>
            <person name="Bastos R.W."/>
            <person name="Alastruey-Izquierdo A."/>
            <person name="Goldman G.H."/>
            <person name="Rokas A."/>
        </authorList>
    </citation>
    <scope>NUCLEOTIDE SEQUENCE</scope>
    <source>
        <strain evidence="6">CNM-CM8927</strain>
    </source>
</reference>
<evidence type="ECO:0000256" key="2">
    <source>
        <dbReference type="SAM" id="MobiDB-lite"/>
    </source>
</evidence>
<feature type="transmembrane region" description="Helical" evidence="3">
    <location>
        <begin position="174"/>
        <end position="197"/>
    </location>
</feature>
<proteinExistence type="predicted"/>
<evidence type="ECO:0000313" key="6">
    <source>
        <dbReference type="EMBL" id="KAF4202965.1"/>
    </source>
</evidence>
<keyword evidence="3" id="KW-1133">Transmembrane helix</keyword>
<protein>
    <recommendedName>
        <fullName evidence="5">Xylanolytic transcriptional activator regulatory domain-containing protein</fullName>
    </recommendedName>
</protein>
<feature type="signal peptide" evidence="4">
    <location>
        <begin position="1"/>
        <end position="16"/>
    </location>
</feature>
<comment type="caution">
    <text evidence="6">The sequence shown here is derived from an EMBL/GenBank/DDBJ whole genome shotgun (WGS) entry which is preliminary data.</text>
</comment>
<evidence type="ECO:0000256" key="1">
    <source>
        <dbReference type="ARBA" id="ARBA00023242"/>
    </source>
</evidence>
<evidence type="ECO:0000259" key="5">
    <source>
        <dbReference type="SMART" id="SM00906"/>
    </source>
</evidence>
<dbReference type="GO" id="GO:0003677">
    <property type="term" value="F:DNA binding"/>
    <property type="evidence" value="ECO:0007669"/>
    <property type="project" value="InterPro"/>
</dbReference>
<keyword evidence="4" id="KW-0732">Signal</keyword>
<keyword evidence="3" id="KW-0472">Membrane</keyword>
<keyword evidence="1" id="KW-0539">Nucleus</keyword>
<name>A0AAN6BNH0_ASPLE</name>
<organism evidence="6 7">
    <name type="scientific">Aspergillus lentulus</name>
    <dbReference type="NCBI Taxonomy" id="293939"/>
    <lineage>
        <taxon>Eukaryota</taxon>
        <taxon>Fungi</taxon>
        <taxon>Dikarya</taxon>
        <taxon>Ascomycota</taxon>
        <taxon>Pezizomycotina</taxon>
        <taxon>Eurotiomycetes</taxon>
        <taxon>Eurotiomycetidae</taxon>
        <taxon>Eurotiales</taxon>
        <taxon>Aspergillaceae</taxon>
        <taxon>Aspergillus</taxon>
        <taxon>Aspergillus subgen. Fumigati</taxon>
    </lineage>
</organism>
<dbReference type="SMART" id="SM00906">
    <property type="entry name" value="Fungal_trans"/>
    <property type="match status" value="1"/>
</dbReference>
<evidence type="ECO:0000313" key="7">
    <source>
        <dbReference type="Proteomes" id="UP000649114"/>
    </source>
</evidence>
<dbReference type="GO" id="GO:0006351">
    <property type="term" value="P:DNA-templated transcription"/>
    <property type="evidence" value="ECO:0007669"/>
    <property type="project" value="InterPro"/>
</dbReference>
<dbReference type="InterPro" id="IPR052761">
    <property type="entry name" value="Fungal_Detox/Toxin_TFs"/>
</dbReference>
<evidence type="ECO:0000256" key="3">
    <source>
        <dbReference type="SAM" id="Phobius"/>
    </source>
</evidence>
<dbReference type="InterPro" id="IPR007219">
    <property type="entry name" value="XnlR_reg_dom"/>
</dbReference>
<dbReference type="PANTHER" id="PTHR47425">
    <property type="entry name" value="FARB-RELATED"/>
    <property type="match status" value="1"/>
</dbReference>
<sequence>MACKLLFTFIIPLASATATCYWPDGSIAETNTPCSSGPNASCCDSHNICLSNNLCLDVLVQPYVLSRGGCTDPNWESDECPSVCRNVSNSSAVSLVTLGKGSNGAVSYCCGEPVSNGRDVVCRDGHSVQVTDGEIVAGYAALANVSSLDSGNSSGSTTFGNESANTSTHSSHEVAVGVGVGVPLGVIALASIIWAIWERRTRIKHVKGAVAPTMMDNGQFHSHADKHVGVGASPLQAAELTADSTSTRQSKSLGLIYVLYALRTCPAVGIVLQLHAKHVVDAKSGALLLLPAFRASIVPKMEWSAQSRNDEGRSQQTRNHPLREIRAVPHPRSSPRHNSGAPQVVSGETVGGSTISNIPRNVSQSGRAVSEPTAATGTTTPYSEQSRIEDEERSAADFATASLAPRDADANDMPIYTGESLGFSAVLDVFATQAVPRHVFRPSSHPSLTAQDVEYLKFKGCLTLPSSDICRELLRAYFHHVHPILPVVDAAQVLKFEQQHDRPAEWNLLLLWSIFFVAVNFIPTETCAVAGYSSRKEMREAMYSRAKCMYNNGGDDKITQMQSALLLGFWHSEMNNHAQPWYWTGIAINLGQIMGLHRDPDAIRFNPSITGRRRALWRRLWWSCFFRDRWLSLTLGRPLRINLLDCDLPMPSTADVLSDLSEVSPSVASLFIPEDLAQLGEYWILLLRLSKILGDALTLSYQPKRPNPTIEQVEAIESELLTLEIPHDCGSEKSERARFAVYHLQLHYQYVDLCYSLPQTNTRRAFLITFYRPFTKRLPEGVPSTNKTAYQTAIGAKVDAPALQTNTILDALAREKLLNFAGPMTPPLLVPAMHIHLLNCKSDDPLTRQLSLNKLDFCMLILKVMQDVHTAASYYRGIFSEAIRHLSSTTSKPTGQGPLLVETPASLPGESPMETLLSGDFLDGLMDEASFFNFWEPLSNM</sequence>
<feature type="compositionally biased region" description="Polar residues" evidence="2">
    <location>
        <begin position="351"/>
        <end position="385"/>
    </location>
</feature>
<feature type="chain" id="PRO_5042883066" description="Xylanolytic transcriptional activator regulatory domain-containing protein" evidence="4">
    <location>
        <begin position="17"/>
        <end position="941"/>
    </location>
</feature>
<dbReference type="AlphaFoldDB" id="A0AAN6BNH0"/>
<dbReference type="Pfam" id="PF04082">
    <property type="entry name" value="Fungal_trans"/>
    <property type="match status" value="1"/>
</dbReference>
<dbReference type="CDD" id="cd12148">
    <property type="entry name" value="fungal_TF_MHR"/>
    <property type="match status" value="1"/>
</dbReference>
<dbReference type="GO" id="GO:0008270">
    <property type="term" value="F:zinc ion binding"/>
    <property type="evidence" value="ECO:0007669"/>
    <property type="project" value="InterPro"/>
</dbReference>
<feature type="region of interest" description="Disordered" evidence="2">
    <location>
        <begin position="303"/>
        <end position="395"/>
    </location>
</feature>
<gene>
    <name evidence="6" type="ORF">CNMCM8927_009406</name>
</gene>
<evidence type="ECO:0000256" key="4">
    <source>
        <dbReference type="SAM" id="SignalP"/>
    </source>
</evidence>
<accession>A0AAN6BNH0</accession>